<dbReference type="EMBL" id="JBHSMJ010000060">
    <property type="protein sequence ID" value="MFC5452593.1"/>
    <property type="molecule type" value="Genomic_DNA"/>
</dbReference>
<protein>
    <recommendedName>
        <fullName evidence="3">MarR family transcriptional regulator</fullName>
    </recommendedName>
</protein>
<comment type="caution">
    <text evidence="1">The sequence shown here is derived from an EMBL/GenBank/DDBJ whole genome shotgun (WGS) entry which is preliminary data.</text>
</comment>
<evidence type="ECO:0000313" key="1">
    <source>
        <dbReference type="EMBL" id="MFC5452593.1"/>
    </source>
</evidence>
<evidence type="ECO:0008006" key="3">
    <source>
        <dbReference type="Google" id="ProtNLM"/>
    </source>
</evidence>
<accession>A0ABW0KGL0</accession>
<reference evidence="2" key="1">
    <citation type="journal article" date="2019" name="Int. J. Syst. Evol. Microbiol.">
        <title>The Global Catalogue of Microorganisms (GCM) 10K type strain sequencing project: providing services to taxonomists for standard genome sequencing and annotation.</title>
        <authorList>
            <consortium name="The Broad Institute Genomics Platform"/>
            <consortium name="The Broad Institute Genome Sequencing Center for Infectious Disease"/>
            <person name="Wu L."/>
            <person name="Ma J."/>
        </authorList>
    </citation>
    <scope>NUCLEOTIDE SEQUENCE [LARGE SCALE GENOMIC DNA]</scope>
    <source>
        <strain evidence="2">KACC 11904</strain>
    </source>
</reference>
<keyword evidence="2" id="KW-1185">Reference proteome</keyword>
<dbReference type="RefSeq" id="WP_377526852.1">
    <property type="nucleotide sequence ID" value="NZ_JBHSMJ010000060.1"/>
</dbReference>
<organism evidence="1 2">
    <name type="scientific">Paenibacillus aestuarii</name>
    <dbReference type="NCBI Taxonomy" id="516965"/>
    <lineage>
        <taxon>Bacteria</taxon>
        <taxon>Bacillati</taxon>
        <taxon>Bacillota</taxon>
        <taxon>Bacilli</taxon>
        <taxon>Bacillales</taxon>
        <taxon>Paenibacillaceae</taxon>
        <taxon>Paenibacillus</taxon>
    </lineage>
</organism>
<gene>
    <name evidence="1" type="ORF">ACFPOG_30780</name>
</gene>
<dbReference type="Proteomes" id="UP001596044">
    <property type="component" value="Unassembled WGS sequence"/>
</dbReference>
<name>A0ABW0KGL0_9BACL</name>
<sequence>MDTKRCLFCNKIVSVEVKGNDEVYFGCCCAPDSCYSLTRESYLSFFSLSLENQRDMFPIISGYIRDLTECGERVALSYDDLEAIKNSARIPVMIDEKENLLLRYFHKRCIGPHEPVQIRPLSENFNLTYSPNLQEFVYVIEQLRDKKLIERTGTTFELTKYGWEEAAARIGKKKLEPCIVLLPNDSLHQKWRELVFPIIEKFGFFARFVEMSNLDDSIGLISECKLLIADITGDTSEGYFASGLALGLGITVICTKQHSHREALPPLTNQLKPILWGELEELTFALRNRLKSRTSSSYQVIN</sequence>
<evidence type="ECO:0000313" key="2">
    <source>
        <dbReference type="Proteomes" id="UP001596044"/>
    </source>
</evidence>
<proteinExistence type="predicted"/>